<keyword evidence="1" id="KW-0472">Membrane</keyword>
<sequence>MSLETVRYPQDMLYVAVALRYVLPGVLLLFIPVSTLLRAPSPEPWQWVVTVAAGAYAS</sequence>
<dbReference type="EMBL" id="BMPE01000020">
    <property type="protein sequence ID" value="GGL15109.1"/>
    <property type="molecule type" value="Genomic_DNA"/>
</dbReference>
<name>A0ABQ2FPU3_9DEIO</name>
<feature type="transmembrane region" description="Helical" evidence="1">
    <location>
        <begin position="12"/>
        <end position="31"/>
    </location>
</feature>
<organism evidence="2 3">
    <name type="scientific">Deinococcus radiotolerans</name>
    <dbReference type="NCBI Taxonomy" id="1309407"/>
    <lineage>
        <taxon>Bacteria</taxon>
        <taxon>Thermotogati</taxon>
        <taxon>Deinococcota</taxon>
        <taxon>Deinococci</taxon>
        <taxon>Deinococcales</taxon>
        <taxon>Deinococcaceae</taxon>
        <taxon>Deinococcus</taxon>
    </lineage>
</organism>
<evidence type="ECO:0000256" key="1">
    <source>
        <dbReference type="SAM" id="Phobius"/>
    </source>
</evidence>
<evidence type="ECO:0000313" key="3">
    <source>
        <dbReference type="Proteomes" id="UP000604341"/>
    </source>
</evidence>
<gene>
    <name evidence="2" type="ORF">GCM10010844_37390</name>
</gene>
<keyword evidence="3" id="KW-1185">Reference proteome</keyword>
<keyword evidence="1" id="KW-1133">Transmembrane helix</keyword>
<comment type="caution">
    <text evidence="2">The sequence shown here is derived from an EMBL/GenBank/DDBJ whole genome shotgun (WGS) entry which is preliminary data.</text>
</comment>
<reference evidence="3" key="1">
    <citation type="journal article" date="2019" name="Int. J. Syst. Evol. Microbiol.">
        <title>The Global Catalogue of Microorganisms (GCM) 10K type strain sequencing project: providing services to taxonomists for standard genome sequencing and annotation.</title>
        <authorList>
            <consortium name="The Broad Institute Genomics Platform"/>
            <consortium name="The Broad Institute Genome Sequencing Center for Infectious Disease"/>
            <person name="Wu L."/>
            <person name="Ma J."/>
        </authorList>
    </citation>
    <scope>NUCLEOTIDE SEQUENCE [LARGE SCALE GENOMIC DNA]</scope>
    <source>
        <strain evidence="3">JCM 19173</strain>
    </source>
</reference>
<dbReference type="Proteomes" id="UP000604341">
    <property type="component" value="Unassembled WGS sequence"/>
</dbReference>
<proteinExistence type="predicted"/>
<protein>
    <submittedName>
        <fullName evidence="2">Uncharacterized protein</fullName>
    </submittedName>
</protein>
<evidence type="ECO:0000313" key="2">
    <source>
        <dbReference type="EMBL" id="GGL15109.1"/>
    </source>
</evidence>
<accession>A0ABQ2FPU3</accession>
<keyword evidence="1" id="KW-0812">Transmembrane</keyword>